<sequence length="65" mass="7101">MTEMLNQLFTAADIAADHQRTLLAEAKAQRLASEAAAATRNGDAERGTRLPRLALPRPWRARSAT</sequence>
<comment type="caution">
    <text evidence="2">The sequence shown here is derived from an EMBL/GenBank/DDBJ whole genome shotgun (WGS) entry which is preliminary data.</text>
</comment>
<proteinExistence type="predicted"/>
<reference evidence="3" key="1">
    <citation type="journal article" date="2019" name="Int. J. Syst. Evol. Microbiol.">
        <title>The Global Catalogue of Microorganisms (GCM) 10K type strain sequencing project: providing services to taxonomists for standard genome sequencing and annotation.</title>
        <authorList>
            <consortium name="The Broad Institute Genomics Platform"/>
            <consortium name="The Broad Institute Genome Sequencing Center for Infectious Disease"/>
            <person name="Wu L."/>
            <person name="Ma J."/>
        </authorList>
    </citation>
    <scope>NUCLEOTIDE SEQUENCE [LARGE SCALE GENOMIC DNA]</scope>
    <source>
        <strain evidence="3">JCM 12165</strain>
    </source>
</reference>
<protein>
    <submittedName>
        <fullName evidence="2">Uncharacterized protein</fullName>
    </submittedName>
</protein>
<feature type="compositionally biased region" description="Low complexity" evidence="1">
    <location>
        <begin position="50"/>
        <end position="65"/>
    </location>
</feature>
<dbReference type="RefSeq" id="WP_343972812.1">
    <property type="nucleotide sequence ID" value="NZ_BAAAJG010000003.1"/>
</dbReference>
<evidence type="ECO:0000256" key="1">
    <source>
        <dbReference type="SAM" id="MobiDB-lite"/>
    </source>
</evidence>
<dbReference type="Proteomes" id="UP001597145">
    <property type="component" value="Unassembled WGS sequence"/>
</dbReference>
<evidence type="ECO:0000313" key="2">
    <source>
        <dbReference type="EMBL" id="MFD1528293.1"/>
    </source>
</evidence>
<keyword evidence="3" id="KW-1185">Reference proteome</keyword>
<feature type="region of interest" description="Disordered" evidence="1">
    <location>
        <begin position="34"/>
        <end position="65"/>
    </location>
</feature>
<gene>
    <name evidence="2" type="ORF">ACFSCY_02450</name>
</gene>
<organism evidence="2 3">
    <name type="scientific">Pseudonocardia aurantiaca</name>
    <dbReference type="NCBI Taxonomy" id="75290"/>
    <lineage>
        <taxon>Bacteria</taxon>
        <taxon>Bacillati</taxon>
        <taxon>Actinomycetota</taxon>
        <taxon>Actinomycetes</taxon>
        <taxon>Pseudonocardiales</taxon>
        <taxon>Pseudonocardiaceae</taxon>
        <taxon>Pseudonocardia</taxon>
    </lineage>
</organism>
<accession>A0ABW4FC43</accession>
<evidence type="ECO:0000313" key="3">
    <source>
        <dbReference type="Proteomes" id="UP001597145"/>
    </source>
</evidence>
<name>A0ABW4FC43_9PSEU</name>
<dbReference type="EMBL" id="JBHUCP010000001">
    <property type="protein sequence ID" value="MFD1528293.1"/>
    <property type="molecule type" value="Genomic_DNA"/>
</dbReference>